<dbReference type="EMBL" id="VXIV02002479">
    <property type="protein sequence ID" value="KAF6025270.1"/>
    <property type="molecule type" value="Genomic_DNA"/>
</dbReference>
<evidence type="ECO:0000313" key="1">
    <source>
        <dbReference type="EMBL" id="KAF6025270.1"/>
    </source>
</evidence>
<evidence type="ECO:0000313" key="2">
    <source>
        <dbReference type="Proteomes" id="UP000593567"/>
    </source>
</evidence>
<protein>
    <submittedName>
        <fullName evidence="1">Uncharacterized protein</fullName>
    </submittedName>
</protein>
<organism evidence="1 2">
    <name type="scientific">Bugula neritina</name>
    <name type="common">Brown bryozoan</name>
    <name type="synonym">Sertularia neritina</name>
    <dbReference type="NCBI Taxonomy" id="10212"/>
    <lineage>
        <taxon>Eukaryota</taxon>
        <taxon>Metazoa</taxon>
        <taxon>Spiralia</taxon>
        <taxon>Lophotrochozoa</taxon>
        <taxon>Bryozoa</taxon>
        <taxon>Gymnolaemata</taxon>
        <taxon>Cheilostomatida</taxon>
        <taxon>Flustrina</taxon>
        <taxon>Buguloidea</taxon>
        <taxon>Bugulidae</taxon>
        <taxon>Bugula</taxon>
    </lineage>
</organism>
<gene>
    <name evidence="1" type="ORF">EB796_016438</name>
</gene>
<proteinExistence type="predicted"/>
<reference evidence="1" key="1">
    <citation type="submission" date="2020-06" db="EMBL/GenBank/DDBJ databases">
        <title>Draft genome of Bugula neritina, a colonial animal packing powerful symbionts and potential medicines.</title>
        <authorList>
            <person name="Rayko M."/>
        </authorList>
    </citation>
    <scope>NUCLEOTIDE SEQUENCE [LARGE SCALE GENOMIC DNA]</scope>
    <source>
        <strain evidence="1">Kwan_BN1</strain>
    </source>
</reference>
<name>A0A7J7JGB7_BUGNE</name>
<dbReference type="Proteomes" id="UP000593567">
    <property type="component" value="Unassembled WGS sequence"/>
</dbReference>
<comment type="caution">
    <text evidence="1">The sequence shown here is derived from an EMBL/GenBank/DDBJ whole genome shotgun (WGS) entry which is preliminary data.</text>
</comment>
<keyword evidence="2" id="KW-1185">Reference proteome</keyword>
<sequence>MSCNLLLKRIERDLVDAILDELERERLVLRKPTTALRITLTGRRYHQVEGSDKNKYSMWDKTQVKLSPSLTLCWIISLSSSQLLSIEVLYSFISDYYVDIFIHNIVIPS</sequence>
<accession>A0A7J7JGB7</accession>
<dbReference type="AlphaFoldDB" id="A0A7J7JGB7"/>